<dbReference type="EMBL" id="CP060131">
    <property type="protein sequence ID" value="QNG50239.1"/>
    <property type="molecule type" value="Genomic_DNA"/>
</dbReference>
<name>A0A7G7MBS8_9PSEU</name>
<evidence type="ECO:0000256" key="2">
    <source>
        <dbReference type="PROSITE-ProRule" id="PRU00335"/>
    </source>
</evidence>
<dbReference type="PANTHER" id="PTHR30055">
    <property type="entry name" value="HTH-TYPE TRANSCRIPTIONAL REGULATOR RUTR"/>
    <property type="match status" value="1"/>
</dbReference>
<evidence type="ECO:0000259" key="3">
    <source>
        <dbReference type="PROSITE" id="PS50977"/>
    </source>
</evidence>
<dbReference type="PANTHER" id="PTHR30055:SF146">
    <property type="entry name" value="HTH-TYPE TRANSCRIPTIONAL DUAL REGULATOR CECR"/>
    <property type="match status" value="1"/>
</dbReference>
<dbReference type="Proteomes" id="UP000515728">
    <property type="component" value="Chromosome"/>
</dbReference>
<evidence type="ECO:0000256" key="1">
    <source>
        <dbReference type="ARBA" id="ARBA00023125"/>
    </source>
</evidence>
<keyword evidence="5" id="KW-1185">Reference proteome</keyword>
<feature type="DNA-binding region" description="H-T-H motif" evidence="2">
    <location>
        <begin position="37"/>
        <end position="56"/>
    </location>
</feature>
<dbReference type="SUPFAM" id="SSF46689">
    <property type="entry name" value="Homeodomain-like"/>
    <property type="match status" value="1"/>
</dbReference>
<dbReference type="Pfam" id="PF00440">
    <property type="entry name" value="TetR_N"/>
    <property type="match status" value="1"/>
</dbReference>
<dbReference type="InterPro" id="IPR040611">
    <property type="entry name" value="AlkX_C"/>
</dbReference>
<protein>
    <submittedName>
        <fullName evidence="4">TetR/AcrR family transcriptional regulator</fullName>
    </submittedName>
</protein>
<dbReference type="InterPro" id="IPR009057">
    <property type="entry name" value="Homeodomain-like_sf"/>
</dbReference>
<dbReference type="InterPro" id="IPR050109">
    <property type="entry name" value="HTH-type_TetR-like_transc_reg"/>
</dbReference>
<dbReference type="GO" id="GO:0000976">
    <property type="term" value="F:transcription cis-regulatory region binding"/>
    <property type="evidence" value="ECO:0007669"/>
    <property type="project" value="TreeGrafter"/>
</dbReference>
<gene>
    <name evidence="4" type="ORF">H6H00_18505</name>
</gene>
<dbReference type="Pfam" id="PF18556">
    <property type="entry name" value="TetR_C_35"/>
    <property type="match status" value="1"/>
</dbReference>
<sequence length="200" mass="21224">MAQRQHRFPGVTRHLLREAVIDAAAEVAGRSDWGSLRMGDVAVAVGISRQTLYAEFGSKPALVRAVVLRRTDRLLGALSAVLAGTGGDEQEAVRTCCRFVLNAARDDPMVTCLLTGAESGLLDLVTTDSAPIIDRATAALTGHVLRRRPAADPRRVAVAADALARLLVSHVVLPDRDVDTVAGEIAELVGPYLREVLSTG</sequence>
<evidence type="ECO:0000313" key="5">
    <source>
        <dbReference type="Proteomes" id="UP000515728"/>
    </source>
</evidence>
<dbReference type="RefSeq" id="WP_185717001.1">
    <property type="nucleotide sequence ID" value="NZ_BAAAWI010000001.1"/>
</dbReference>
<feature type="domain" description="HTH tetR-type" evidence="3">
    <location>
        <begin position="14"/>
        <end position="74"/>
    </location>
</feature>
<keyword evidence="1 2" id="KW-0238">DNA-binding</keyword>
<dbReference type="GO" id="GO:0003700">
    <property type="term" value="F:DNA-binding transcription factor activity"/>
    <property type="evidence" value="ECO:0007669"/>
    <property type="project" value="TreeGrafter"/>
</dbReference>
<dbReference type="InterPro" id="IPR001647">
    <property type="entry name" value="HTH_TetR"/>
</dbReference>
<evidence type="ECO:0000313" key="4">
    <source>
        <dbReference type="EMBL" id="QNG50239.1"/>
    </source>
</evidence>
<accession>A0A7G7MBS8</accession>
<reference evidence="4 5" key="1">
    <citation type="submission" date="2020-08" db="EMBL/GenBank/DDBJ databases">
        <authorList>
            <person name="Mo P."/>
        </authorList>
    </citation>
    <scope>NUCLEOTIDE SEQUENCE [LARGE SCALE GENOMIC DNA]</scope>
    <source>
        <strain evidence="4 5">CGMCC 4.1532</strain>
    </source>
</reference>
<dbReference type="Gene3D" id="1.10.357.10">
    <property type="entry name" value="Tetracycline Repressor, domain 2"/>
    <property type="match status" value="1"/>
</dbReference>
<organism evidence="4 5">
    <name type="scientific">Pseudonocardia petroleophila</name>
    <dbReference type="NCBI Taxonomy" id="37331"/>
    <lineage>
        <taxon>Bacteria</taxon>
        <taxon>Bacillati</taxon>
        <taxon>Actinomycetota</taxon>
        <taxon>Actinomycetes</taxon>
        <taxon>Pseudonocardiales</taxon>
        <taxon>Pseudonocardiaceae</taxon>
        <taxon>Pseudonocardia</taxon>
    </lineage>
</organism>
<dbReference type="PROSITE" id="PS50977">
    <property type="entry name" value="HTH_TETR_2"/>
    <property type="match status" value="1"/>
</dbReference>
<dbReference type="AlphaFoldDB" id="A0A7G7MBS8"/>
<dbReference type="KEGG" id="ppel:H6H00_18505"/>
<proteinExistence type="predicted"/>